<protein>
    <submittedName>
        <fullName evidence="3">Uncharacterized protein</fullName>
    </submittedName>
</protein>
<dbReference type="Proteomes" id="UP001251528">
    <property type="component" value="Unassembled WGS sequence"/>
</dbReference>
<keyword evidence="2" id="KW-0812">Transmembrane</keyword>
<accession>A0AAJ0CZM4</accession>
<sequence>MGKVDAPPPDGSSSSTPSHLGESAASITLSSSTYFPSDRHLPPSHRYFDEDPAEFADDDLPPLYTDHEEFNNDDARPFDPLMPQLRDDGFETVHPFRDDGISIFFLDPRLDRDPDILATHIDRLSMVPPRPFVSIVGTHTEKPTSNDKNRETKDVTDFELEIELTHLLYSDIRAAQAWRSVNTAGNFEKVRRGTVFATRAPGFGGCGSLPEEGVPGLREWCRRYCASRAGLKCFTMERRIEGFDWDMLRRQLEGLVRATNYRGNVKIEFPVRHSHVHVYNDCRINRWRLTKWIVMIFMFTLMFVFTWPYLFFKTKRWETITAEWRMSEPTAVPGRKKYVSMSEEQWYTMWAGTLQKAMLERRRGVLDQGDLERTRVEGERREGFAGTVQVGMEAMGVVNRSFGWGGDTC</sequence>
<feature type="transmembrane region" description="Helical" evidence="2">
    <location>
        <begin position="292"/>
        <end position="312"/>
    </location>
</feature>
<feature type="compositionally biased region" description="Acidic residues" evidence="1">
    <location>
        <begin position="50"/>
        <end position="60"/>
    </location>
</feature>
<proteinExistence type="predicted"/>
<evidence type="ECO:0000313" key="4">
    <source>
        <dbReference type="Proteomes" id="UP001251528"/>
    </source>
</evidence>
<feature type="region of interest" description="Disordered" evidence="1">
    <location>
        <begin position="1"/>
        <end position="61"/>
    </location>
</feature>
<evidence type="ECO:0000313" key="3">
    <source>
        <dbReference type="EMBL" id="KAK2616982.1"/>
    </source>
</evidence>
<dbReference type="PANTHER" id="PTHR37848:SF1">
    <property type="entry name" value="SUN DOMAIN-CONTAINING PROTEIN"/>
    <property type="match status" value="1"/>
</dbReference>
<reference evidence="3" key="1">
    <citation type="submission" date="2023-06" db="EMBL/GenBank/DDBJ databases">
        <title>Conoideocrella luteorostrata (Hypocreales: Clavicipitaceae), a potential biocontrol fungus for elongate hemlock scale in United States Christmas tree production areas.</title>
        <authorList>
            <person name="Barrett H."/>
            <person name="Lovett B."/>
            <person name="Macias A.M."/>
            <person name="Stajich J.E."/>
            <person name="Kasson M.T."/>
        </authorList>
    </citation>
    <scope>NUCLEOTIDE SEQUENCE</scope>
    <source>
        <strain evidence="3">ARSEF 14590</strain>
    </source>
</reference>
<feature type="compositionally biased region" description="Polar residues" evidence="1">
    <location>
        <begin position="25"/>
        <end position="35"/>
    </location>
</feature>
<dbReference type="PANTHER" id="PTHR37848">
    <property type="entry name" value="EXPRESSED PROTEIN"/>
    <property type="match status" value="1"/>
</dbReference>
<keyword evidence="2" id="KW-0472">Membrane</keyword>
<feature type="compositionally biased region" description="Pro residues" evidence="1">
    <location>
        <begin position="1"/>
        <end position="10"/>
    </location>
</feature>
<name>A0AAJ0CZM4_9HYPO</name>
<dbReference type="AlphaFoldDB" id="A0AAJ0CZM4"/>
<organism evidence="3 4">
    <name type="scientific">Conoideocrella luteorostrata</name>
    <dbReference type="NCBI Taxonomy" id="1105319"/>
    <lineage>
        <taxon>Eukaryota</taxon>
        <taxon>Fungi</taxon>
        <taxon>Dikarya</taxon>
        <taxon>Ascomycota</taxon>
        <taxon>Pezizomycotina</taxon>
        <taxon>Sordariomycetes</taxon>
        <taxon>Hypocreomycetidae</taxon>
        <taxon>Hypocreales</taxon>
        <taxon>Clavicipitaceae</taxon>
        <taxon>Conoideocrella</taxon>
    </lineage>
</organism>
<keyword evidence="4" id="KW-1185">Reference proteome</keyword>
<keyword evidence="2" id="KW-1133">Transmembrane helix</keyword>
<evidence type="ECO:0000256" key="2">
    <source>
        <dbReference type="SAM" id="Phobius"/>
    </source>
</evidence>
<dbReference type="EMBL" id="JASWJB010000001">
    <property type="protein sequence ID" value="KAK2616982.1"/>
    <property type="molecule type" value="Genomic_DNA"/>
</dbReference>
<comment type="caution">
    <text evidence="3">The sequence shown here is derived from an EMBL/GenBank/DDBJ whole genome shotgun (WGS) entry which is preliminary data.</text>
</comment>
<gene>
    <name evidence="3" type="ORF">QQS21_000071</name>
</gene>
<evidence type="ECO:0000256" key="1">
    <source>
        <dbReference type="SAM" id="MobiDB-lite"/>
    </source>
</evidence>
<feature type="compositionally biased region" description="Basic and acidic residues" evidence="1">
    <location>
        <begin position="37"/>
        <end position="49"/>
    </location>
</feature>